<dbReference type="SUPFAM" id="SSF50475">
    <property type="entry name" value="FMN-binding split barrel"/>
    <property type="match status" value="1"/>
</dbReference>
<evidence type="ECO:0000259" key="3">
    <source>
        <dbReference type="SMART" id="SM00903"/>
    </source>
</evidence>
<protein>
    <submittedName>
        <fullName evidence="4">Flavin reductase</fullName>
    </submittedName>
</protein>
<dbReference type="EMBL" id="BMMK01000009">
    <property type="protein sequence ID" value="GGM52953.1"/>
    <property type="molecule type" value="Genomic_DNA"/>
</dbReference>
<dbReference type="SMART" id="SM00903">
    <property type="entry name" value="Flavin_Reduct"/>
    <property type="match status" value="1"/>
</dbReference>
<reference evidence="4" key="1">
    <citation type="journal article" date="2014" name="Int. J. Syst. Evol. Microbiol.">
        <title>Complete genome sequence of Corynebacterium casei LMG S-19264T (=DSM 44701T), isolated from a smear-ripened cheese.</title>
        <authorList>
            <consortium name="US DOE Joint Genome Institute (JGI-PGF)"/>
            <person name="Walter F."/>
            <person name="Albersmeier A."/>
            <person name="Kalinowski J."/>
            <person name="Ruckert C."/>
        </authorList>
    </citation>
    <scope>NUCLEOTIDE SEQUENCE</scope>
    <source>
        <strain evidence="4">CGMCC 4.5737</strain>
    </source>
</reference>
<dbReference type="RefSeq" id="WP_189057107.1">
    <property type="nucleotide sequence ID" value="NZ_BMMK01000009.1"/>
</dbReference>
<sequence length="186" mass="19928">MSVVAERAALREVMGELVTGVCVVSTLVHGRPGRPADAIVVNSFTSVSLRPPLVSMWLREDSTFLGHVLRSGVWAVSILAEDGAPLARELTVASEHRPPLDELDHIARWVPGPRTGCPTLAGSPGRIECEQHRHVPLGDHVLVVGRVVGLDRQPGRPLLFHRGGYGALPADDPEFCGVHNFPGGNP</sequence>
<dbReference type="InterPro" id="IPR002563">
    <property type="entry name" value="Flavin_Rdtase-like_dom"/>
</dbReference>
<dbReference type="Gene3D" id="2.30.110.10">
    <property type="entry name" value="Electron Transport, Fmn-binding Protein, Chain A"/>
    <property type="match status" value="1"/>
</dbReference>
<dbReference type="PANTHER" id="PTHR30466">
    <property type="entry name" value="FLAVIN REDUCTASE"/>
    <property type="match status" value="1"/>
</dbReference>
<accession>A0A8J3C805</accession>
<feature type="domain" description="Flavin reductase like" evidence="3">
    <location>
        <begin position="14"/>
        <end position="167"/>
    </location>
</feature>
<dbReference type="InterPro" id="IPR012349">
    <property type="entry name" value="Split_barrel_FMN-bd"/>
</dbReference>
<dbReference type="GO" id="GO:0042602">
    <property type="term" value="F:riboflavin reductase (NADPH) activity"/>
    <property type="evidence" value="ECO:0007669"/>
    <property type="project" value="TreeGrafter"/>
</dbReference>
<evidence type="ECO:0000256" key="1">
    <source>
        <dbReference type="ARBA" id="ARBA00008898"/>
    </source>
</evidence>
<comment type="caution">
    <text evidence="4">The sequence shown here is derived from an EMBL/GenBank/DDBJ whole genome shotgun (WGS) entry which is preliminary data.</text>
</comment>
<name>A0A8J3C805_9PSEU</name>
<keyword evidence="2" id="KW-0560">Oxidoreductase</keyword>
<comment type="similarity">
    <text evidence="1">Belongs to the non-flavoprotein flavin reductase family.</text>
</comment>
<reference evidence="4" key="2">
    <citation type="submission" date="2020-09" db="EMBL/GenBank/DDBJ databases">
        <authorList>
            <person name="Sun Q."/>
            <person name="Zhou Y."/>
        </authorList>
    </citation>
    <scope>NUCLEOTIDE SEQUENCE</scope>
    <source>
        <strain evidence="4">CGMCC 4.5737</strain>
    </source>
</reference>
<keyword evidence="5" id="KW-1185">Reference proteome</keyword>
<dbReference type="InterPro" id="IPR050268">
    <property type="entry name" value="NADH-dep_flavin_reductase"/>
</dbReference>
<dbReference type="GO" id="GO:0010181">
    <property type="term" value="F:FMN binding"/>
    <property type="evidence" value="ECO:0007669"/>
    <property type="project" value="InterPro"/>
</dbReference>
<evidence type="ECO:0000313" key="5">
    <source>
        <dbReference type="Proteomes" id="UP000637578"/>
    </source>
</evidence>
<gene>
    <name evidence="4" type="ORF">GCM10012275_24940</name>
</gene>
<dbReference type="PANTHER" id="PTHR30466:SF11">
    <property type="entry name" value="FLAVIN-DEPENDENT MONOOXYGENASE, REDUCTASE SUBUNIT HSAB"/>
    <property type="match status" value="1"/>
</dbReference>
<dbReference type="Pfam" id="PF01613">
    <property type="entry name" value="Flavin_Reduct"/>
    <property type="match status" value="1"/>
</dbReference>
<evidence type="ECO:0000256" key="2">
    <source>
        <dbReference type="ARBA" id="ARBA00023002"/>
    </source>
</evidence>
<dbReference type="AlphaFoldDB" id="A0A8J3C805"/>
<proteinExistence type="inferred from homology"/>
<evidence type="ECO:0000313" key="4">
    <source>
        <dbReference type="EMBL" id="GGM52953.1"/>
    </source>
</evidence>
<dbReference type="Proteomes" id="UP000637578">
    <property type="component" value="Unassembled WGS sequence"/>
</dbReference>
<organism evidence="4 5">
    <name type="scientific">Longimycelium tulufanense</name>
    <dbReference type="NCBI Taxonomy" id="907463"/>
    <lineage>
        <taxon>Bacteria</taxon>
        <taxon>Bacillati</taxon>
        <taxon>Actinomycetota</taxon>
        <taxon>Actinomycetes</taxon>
        <taxon>Pseudonocardiales</taxon>
        <taxon>Pseudonocardiaceae</taxon>
        <taxon>Longimycelium</taxon>
    </lineage>
</organism>